<evidence type="ECO:0000259" key="7">
    <source>
        <dbReference type="Pfam" id="PF01207"/>
    </source>
</evidence>
<keyword evidence="6" id="KW-0560">Oxidoreductase</keyword>
<evidence type="ECO:0000256" key="6">
    <source>
        <dbReference type="ARBA" id="ARBA00023002"/>
    </source>
</evidence>
<evidence type="ECO:0000313" key="9">
    <source>
        <dbReference type="Proteomes" id="UP000824250"/>
    </source>
</evidence>
<name>A0A9D1D7E0_9FIRM</name>
<keyword evidence="5" id="KW-0521">NADP</keyword>
<feature type="domain" description="DUS-like FMN-binding" evidence="7">
    <location>
        <begin position="5"/>
        <end position="243"/>
    </location>
</feature>
<dbReference type="Gene3D" id="3.20.20.70">
    <property type="entry name" value="Aldolase class I"/>
    <property type="match status" value="1"/>
</dbReference>
<dbReference type="InterPro" id="IPR013785">
    <property type="entry name" value="Aldolase_TIM"/>
</dbReference>
<dbReference type="SUPFAM" id="SSF51395">
    <property type="entry name" value="FMN-linked oxidoreductases"/>
    <property type="match status" value="1"/>
</dbReference>
<evidence type="ECO:0000256" key="5">
    <source>
        <dbReference type="ARBA" id="ARBA00022857"/>
    </source>
</evidence>
<keyword evidence="2" id="KW-0285">Flavoprotein</keyword>
<dbReference type="GO" id="GO:0003723">
    <property type="term" value="F:RNA binding"/>
    <property type="evidence" value="ECO:0007669"/>
    <property type="project" value="TreeGrafter"/>
</dbReference>
<reference evidence="8" key="1">
    <citation type="submission" date="2020-10" db="EMBL/GenBank/DDBJ databases">
        <authorList>
            <person name="Gilroy R."/>
        </authorList>
    </citation>
    <scope>NUCLEOTIDE SEQUENCE</scope>
    <source>
        <strain evidence="8">CHK180-2868</strain>
    </source>
</reference>
<dbReference type="InterPro" id="IPR018517">
    <property type="entry name" value="tRNA_hU_synthase_CS"/>
</dbReference>
<dbReference type="PANTHER" id="PTHR45846:SF1">
    <property type="entry name" value="TRNA-DIHYDROURIDINE(47) SYNTHASE [NAD(P)(+)]-LIKE"/>
    <property type="match status" value="1"/>
</dbReference>
<dbReference type="CDD" id="cd02801">
    <property type="entry name" value="DUS_like_FMN"/>
    <property type="match status" value="1"/>
</dbReference>
<evidence type="ECO:0000256" key="3">
    <source>
        <dbReference type="ARBA" id="ARBA00022643"/>
    </source>
</evidence>
<reference evidence="8" key="2">
    <citation type="journal article" date="2021" name="PeerJ">
        <title>Extensive microbial diversity within the chicken gut microbiome revealed by metagenomics and culture.</title>
        <authorList>
            <person name="Gilroy R."/>
            <person name="Ravi A."/>
            <person name="Getino M."/>
            <person name="Pursley I."/>
            <person name="Horton D.L."/>
            <person name="Alikhan N.F."/>
            <person name="Baker D."/>
            <person name="Gharbi K."/>
            <person name="Hall N."/>
            <person name="Watson M."/>
            <person name="Adriaenssens E.M."/>
            <person name="Foster-Nyarko E."/>
            <person name="Jarju S."/>
            <person name="Secka A."/>
            <person name="Antonio M."/>
            <person name="Oren A."/>
            <person name="Chaudhuri R.R."/>
            <person name="La Ragione R."/>
            <person name="Hildebrand F."/>
            <person name="Pallen M.J."/>
        </authorList>
    </citation>
    <scope>NUCLEOTIDE SEQUENCE</scope>
    <source>
        <strain evidence="8">CHK180-2868</strain>
    </source>
</reference>
<evidence type="ECO:0000256" key="4">
    <source>
        <dbReference type="ARBA" id="ARBA00022694"/>
    </source>
</evidence>
<dbReference type="Pfam" id="PF01207">
    <property type="entry name" value="Dus"/>
    <property type="match status" value="1"/>
</dbReference>
<dbReference type="EMBL" id="DVGC01000064">
    <property type="protein sequence ID" value="HIR06554.1"/>
    <property type="molecule type" value="Genomic_DNA"/>
</dbReference>
<comment type="caution">
    <text evidence="8">The sequence shown here is derived from an EMBL/GenBank/DDBJ whole genome shotgun (WGS) entry which is preliminary data.</text>
</comment>
<dbReference type="InterPro" id="IPR035587">
    <property type="entry name" value="DUS-like_FMN-bd"/>
</dbReference>
<dbReference type="Proteomes" id="UP000824250">
    <property type="component" value="Unassembled WGS sequence"/>
</dbReference>
<dbReference type="AlphaFoldDB" id="A0A9D1D7E0"/>
<keyword evidence="3" id="KW-0288">FMN</keyword>
<accession>A0A9D1D7E0</accession>
<evidence type="ECO:0000313" key="8">
    <source>
        <dbReference type="EMBL" id="HIR06554.1"/>
    </source>
</evidence>
<keyword evidence="4" id="KW-0819">tRNA processing</keyword>
<dbReference type="PROSITE" id="PS01136">
    <property type="entry name" value="UPF0034"/>
    <property type="match status" value="1"/>
</dbReference>
<organism evidence="8 9">
    <name type="scientific">Candidatus Copromonas faecavium</name>
    <name type="common">nom. illeg.</name>
    <dbReference type="NCBI Taxonomy" id="2840740"/>
    <lineage>
        <taxon>Bacteria</taxon>
        <taxon>Bacillati</taxon>
        <taxon>Bacillota</taxon>
        <taxon>Clostridia</taxon>
        <taxon>Lachnospirales</taxon>
        <taxon>Lachnospiraceae</taxon>
        <taxon>Candidatus Copromonas (nom. illeg.)</taxon>
    </lineage>
</organism>
<evidence type="ECO:0000256" key="2">
    <source>
        <dbReference type="ARBA" id="ARBA00022630"/>
    </source>
</evidence>
<sequence length="353" mass="39883">MRIYFAPMEGITTYLYRNLHYKYYGGVDIYFTPFLSPGPNQGMSVKEMRDILPENNGDTPVVPQILTNQAEDFLDGAAKLSDYGYREVNLNLGCPSGTVVSKKKGSGFLSAPEELDRFFDRVFAASMIKNGEVSVSVKTRIGKLSPEEWPELMKIYNRYPLKELIIHPRIQKDFYKNTPNREVFRQALSDSKNPVVYNGDLFSGEAYLRFRNEFPAVETVMLGRGIVQNPALAEEIRRVREKTGARTGNVCGMDHGIVTVKGAGINTRSVLAEESGAAGGEERKRLRAFHDELLSGYREIMSGDRNVLFKMKEIWSYLLLEFPGEKKAGKRLMKAVRMEEYQAAVEEILGDTV</sequence>
<dbReference type="GO" id="GO:0050660">
    <property type="term" value="F:flavin adenine dinucleotide binding"/>
    <property type="evidence" value="ECO:0007669"/>
    <property type="project" value="InterPro"/>
</dbReference>
<protein>
    <submittedName>
        <fullName evidence="8">tRNA-dihydrouridine synthase family protein</fullName>
    </submittedName>
</protein>
<dbReference type="PANTHER" id="PTHR45846">
    <property type="entry name" value="TRNA-DIHYDROURIDINE(47) SYNTHASE [NAD(P)(+)]-LIKE"/>
    <property type="match status" value="1"/>
</dbReference>
<dbReference type="GO" id="GO:0017150">
    <property type="term" value="F:tRNA dihydrouridine synthase activity"/>
    <property type="evidence" value="ECO:0007669"/>
    <property type="project" value="InterPro"/>
</dbReference>
<comment type="cofactor">
    <cofactor evidence="1">
        <name>FMN</name>
        <dbReference type="ChEBI" id="CHEBI:58210"/>
    </cofactor>
</comment>
<gene>
    <name evidence="8" type="ORF">IAB28_11420</name>
</gene>
<proteinExistence type="predicted"/>
<evidence type="ECO:0000256" key="1">
    <source>
        <dbReference type="ARBA" id="ARBA00001917"/>
    </source>
</evidence>